<reference evidence="6" key="1">
    <citation type="submission" date="2016-02" db="EMBL/GenBank/DDBJ databases">
        <title>Draft genome sequence of Microdochium bolleyi, a fungal endophyte of beachgrass.</title>
        <authorList>
            <consortium name="DOE Joint Genome Institute"/>
            <person name="David A.S."/>
            <person name="May G."/>
            <person name="Haridas S."/>
            <person name="Lim J."/>
            <person name="Wang M."/>
            <person name="Labutti K."/>
            <person name="Lipzen A."/>
            <person name="Barry K."/>
            <person name="Grigoriev I.V."/>
        </authorList>
    </citation>
    <scope>NUCLEOTIDE SEQUENCE [LARGE SCALE GENOMIC DNA]</scope>
    <source>
        <strain evidence="6">J235TASD1</strain>
    </source>
</reference>
<dbReference type="Proteomes" id="UP000070501">
    <property type="component" value="Unassembled WGS sequence"/>
</dbReference>
<dbReference type="Pfam" id="PF00023">
    <property type="entry name" value="Ank"/>
    <property type="match status" value="1"/>
</dbReference>
<feature type="region of interest" description="Disordered" evidence="4">
    <location>
        <begin position="79"/>
        <end position="113"/>
    </location>
</feature>
<sequence>MAPKLSEEEIDDLIYLARAGEDADLAVMLGEVAKREDSTPAEVLAAAKEDESKATCLHMAAANGHSKTVTLILSHLPITPPRKTKSASSSSQPEEAATSSTEDAGAPSSSTAETPYIDAQNAYGNAALHWACLGGHLDVVKLLLSRGASPTVANDKDQIPLDLAAFNSHMHVVEHFLAQSRDLEGDNAQAGGLEGGVGDVEMSVEEGGEVKEAAGSSGSS</sequence>
<dbReference type="PROSITE" id="PS50088">
    <property type="entry name" value="ANK_REPEAT"/>
    <property type="match status" value="1"/>
</dbReference>
<dbReference type="AlphaFoldDB" id="A0A136J8M8"/>
<dbReference type="SMART" id="SM00248">
    <property type="entry name" value="ANK"/>
    <property type="match status" value="3"/>
</dbReference>
<evidence type="ECO:0000256" key="1">
    <source>
        <dbReference type="ARBA" id="ARBA00022737"/>
    </source>
</evidence>
<dbReference type="InterPro" id="IPR036770">
    <property type="entry name" value="Ankyrin_rpt-contain_sf"/>
</dbReference>
<dbReference type="PANTHER" id="PTHR24198:SF194">
    <property type="entry name" value="INVERSIN-A"/>
    <property type="match status" value="1"/>
</dbReference>
<evidence type="ECO:0000256" key="2">
    <source>
        <dbReference type="ARBA" id="ARBA00023043"/>
    </source>
</evidence>
<keyword evidence="6" id="KW-1185">Reference proteome</keyword>
<dbReference type="InParanoid" id="A0A136J8M8"/>
<protein>
    <submittedName>
        <fullName evidence="5">Ankyrin repeat-containing domain protein</fullName>
    </submittedName>
</protein>
<feature type="compositionally biased region" description="Low complexity" evidence="4">
    <location>
        <begin position="86"/>
        <end position="102"/>
    </location>
</feature>
<dbReference type="STRING" id="196109.A0A136J8M8"/>
<accession>A0A136J8M8</accession>
<dbReference type="PROSITE" id="PS50297">
    <property type="entry name" value="ANK_REP_REGION"/>
    <property type="match status" value="1"/>
</dbReference>
<dbReference type="Pfam" id="PF12796">
    <property type="entry name" value="Ank_2"/>
    <property type="match status" value="1"/>
</dbReference>
<dbReference type="Gene3D" id="1.25.40.20">
    <property type="entry name" value="Ankyrin repeat-containing domain"/>
    <property type="match status" value="1"/>
</dbReference>
<keyword evidence="2 3" id="KW-0040">ANK repeat</keyword>
<evidence type="ECO:0000256" key="4">
    <source>
        <dbReference type="SAM" id="MobiDB-lite"/>
    </source>
</evidence>
<name>A0A136J8M8_9PEZI</name>
<evidence type="ECO:0000256" key="3">
    <source>
        <dbReference type="PROSITE-ProRule" id="PRU00023"/>
    </source>
</evidence>
<dbReference type="OrthoDB" id="10057496at2759"/>
<evidence type="ECO:0000313" key="5">
    <source>
        <dbReference type="EMBL" id="KXJ93478.1"/>
    </source>
</evidence>
<dbReference type="PANTHER" id="PTHR24198">
    <property type="entry name" value="ANKYRIN REPEAT AND PROTEIN KINASE DOMAIN-CONTAINING PROTEIN"/>
    <property type="match status" value="1"/>
</dbReference>
<evidence type="ECO:0000313" key="6">
    <source>
        <dbReference type="Proteomes" id="UP000070501"/>
    </source>
</evidence>
<dbReference type="SUPFAM" id="SSF48403">
    <property type="entry name" value="Ankyrin repeat"/>
    <property type="match status" value="1"/>
</dbReference>
<dbReference type="InterPro" id="IPR002110">
    <property type="entry name" value="Ankyrin_rpt"/>
</dbReference>
<gene>
    <name evidence="5" type="ORF">Micbo1qcDRAFT_194638</name>
</gene>
<organism evidence="5 6">
    <name type="scientific">Microdochium bolleyi</name>
    <dbReference type="NCBI Taxonomy" id="196109"/>
    <lineage>
        <taxon>Eukaryota</taxon>
        <taxon>Fungi</taxon>
        <taxon>Dikarya</taxon>
        <taxon>Ascomycota</taxon>
        <taxon>Pezizomycotina</taxon>
        <taxon>Sordariomycetes</taxon>
        <taxon>Xylariomycetidae</taxon>
        <taxon>Xylariales</taxon>
        <taxon>Microdochiaceae</taxon>
        <taxon>Microdochium</taxon>
    </lineage>
</organism>
<proteinExistence type="predicted"/>
<dbReference type="EMBL" id="KQ964248">
    <property type="protein sequence ID" value="KXJ93478.1"/>
    <property type="molecule type" value="Genomic_DNA"/>
</dbReference>
<keyword evidence="1" id="KW-0677">Repeat</keyword>
<feature type="repeat" description="ANK" evidence="3">
    <location>
        <begin position="123"/>
        <end position="155"/>
    </location>
</feature>